<dbReference type="InterPro" id="IPR015797">
    <property type="entry name" value="NUDIX_hydrolase-like_dom_sf"/>
</dbReference>
<evidence type="ECO:0000256" key="6">
    <source>
        <dbReference type="ARBA" id="ARBA00023211"/>
    </source>
</evidence>
<dbReference type="Gene3D" id="3.90.79.10">
    <property type="entry name" value="Nucleoside Triphosphate Pyrophosphohydrolase"/>
    <property type="match status" value="1"/>
</dbReference>
<evidence type="ECO:0000256" key="1">
    <source>
        <dbReference type="ARBA" id="ARBA00001936"/>
    </source>
</evidence>
<reference evidence="8 9" key="1">
    <citation type="submission" date="2024-09" db="EMBL/GenBank/DDBJ databases">
        <authorList>
            <person name="Sun Q."/>
            <person name="Mori K."/>
        </authorList>
    </citation>
    <scope>NUCLEOTIDE SEQUENCE [LARGE SCALE GENOMIC DNA]</scope>
    <source>
        <strain evidence="8 9">ATCC 51285</strain>
    </source>
</reference>
<keyword evidence="3" id="KW-0479">Metal-binding</keyword>
<keyword evidence="5" id="KW-0460">Magnesium</keyword>
<dbReference type="Proteomes" id="UP001589628">
    <property type="component" value="Unassembled WGS sequence"/>
</dbReference>
<dbReference type="PANTHER" id="PTHR12992">
    <property type="entry name" value="NUDIX HYDROLASE"/>
    <property type="match status" value="1"/>
</dbReference>
<name>A0ABV5Z967_9GAMM</name>
<accession>A0ABV5Z967</accession>
<organism evidence="8 9">
    <name type="scientific">Balneatrix alpica</name>
    <dbReference type="NCBI Taxonomy" id="75684"/>
    <lineage>
        <taxon>Bacteria</taxon>
        <taxon>Pseudomonadati</taxon>
        <taxon>Pseudomonadota</taxon>
        <taxon>Gammaproteobacteria</taxon>
        <taxon>Oceanospirillales</taxon>
        <taxon>Balneatrichaceae</taxon>
        <taxon>Balneatrix</taxon>
    </lineage>
</organism>
<dbReference type="PROSITE" id="PS51462">
    <property type="entry name" value="NUDIX"/>
    <property type="match status" value="1"/>
</dbReference>
<evidence type="ECO:0000256" key="4">
    <source>
        <dbReference type="ARBA" id="ARBA00022801"/>
    </source>
</evidence>
<dbReference type="InterPro" id="IPR045121">
    <property type="entry name" value="CoAse"/>
</dbReference>
<evidence type="ECO:0000313" key="8">
    <source>
        <dbReference type="EMBL" id="MFB9885816.1"/>
    </source>
</evidence>
<evidence type="ECO:0000256" key="5">
    <source>
        <dbReference type="ARBA" id="ARBA00022842"/>
    </source>
</evidence>
<gene>
    <name evidence="8" type="ORF">ACFFLH_05290</name>
</gene>
<comment type="cofactor">
    <cofactor evidence="1">
        <name>Mn(2+)</name>
        <dbReference type="ChEBI" id="CHEBI:29035"/>
    </cofactor>
</comment>
<keyword evidence="6" id="KW-0464">Manganese</keyword>
<evidence type="ECO:0000256" key="3">
    <source>
        <dbReference type="ARBA" id="ARBA00022723"/>
    </source>
</evidence>
<comment type="caution">
    <text evidence="8">The sequence shown here is derived from an EMBL/GenBank/DDBJ whole genome shotgun (WGS) entry which is preliminary data.</text>
</comment>
<dbReference type="RefSeq" id="WP_027313875.1">
    <property type="nucleotide sequence ID" value="NZ_JBHLZN010000001.1"/>
</dbReference>
<evidence type="ECO:0000313" key="9">
    <source>
        <dbReference type="Proteomes" id="UP001589628"/>
    </source>
</evidence>
<dbReference type="EMBL" id="JBHLZN010000001">
    <property type="protein sequence ID" value="MFB9885816.1"/>
    <property type="molecule type" value="Genomic_DNA"/>
</dbReference>
<evidence type="ECO:0000256" key="2">
    <source>
        <dbReference type="ARBA" id="ARBA00001946"/>
    </source>
</evidence>
<proteinExistence type="predicted"/>
<protein>
    <submittedName>
        <fullName evidence="8">CoA pyrophosphatase</fullName>
    </submittedName>
</protein>
<sequence>MLQLIEYRIREFQPRQMGAGKPQAGVLIALTEHRTDPHMILTKRAQGLSTHGGEIAFPGGKRDPEDSSIEATALREAEEEIGLAPSQVRVLGRSGQVISRWGLQVTPVVGIIPDNLHFRINKGELESVFRVPLSFFLEDRRSRTDIINLRGLEAHIPCWHYEGYEIWGLTAYMIAEFLTISMQADFALHPPK</sequence>
<dbReference type="SUPFAM" id="SSF55811">
    <property type="entry name" value="Nudix"/>
    <property type="match status" value="1"/>
</dbReference>
<comment type="cofactor">
    <cofactor evidence="2">
        <name>Mg(2+)</name>
        <dbReference type="ChEBI" id="CHEBI:18420"/>
    </cofactor>
</comment>
<feature type="domain" description="Nudix hydrolase" evidence="7">
    <location>
        <begin position="21"/>
        <end position="153"/>
    </location>
</feature>
<dbReference type="InterPro" id="IPR000086">
    <property type="entry name" value="NUDIX_hydrolase_dom"/>
</dbReference>
<dbReference type="Pfam" id="PF00293">
    <property type="entry name" value="NUDIX"/>
    <property type="match status" value="1"/>
</dbReference>
<dbReference type="PANTHER" id="PTHR12992:SF11">
    <property type="entry name" value="MITOCHONDRIAL COENZYME A DIPHOSPHATASE NUDT8"/>
    <property type="match status" value="1"/>
</dbReference>
<keyword evidence="4" id="KW-0378">Hydrolase</keyword>
<dbReference type="CDD" id="cd03426">
    <property type="entry name" value="NUDIX_CoAse_Nudt7"/>
    <property type="match status" value="1"/>
</dbReference>
<dbReference type="NCBIfam" id="NF007980">
    <property type="entry name" value="PRK10707.1"/>
    <property type="match status" value="1"/>
</dbReference>
<keyword evidence="9" id="KW-1185">Reference proteome</keyword>
<evidence type="ECO:0000259" key="7">
    <source>
        <dbReference type="PROSITE" id="PS51462"/>
    </source>
</evidence>